<evidence type="ECO:0000259" key="8">
    <source>
        <dbReference type="PROSITE" id="PS51369"/>
    </source>
</evidence>
<feature type="compositionally biased region" description="Basic and acidic residues" evidence="7">
    <location>
        <begin position="225"/>
        <end position="234"/>
    </location>
</feature>
<keyword evidence="5" id="KW-0804">Transcription</keyword>
<comment type="subcellular location">
    <subcellularLocation>
        <location evidence="1">Nucleus</location>
    </subcellularLocation>
</comment>
<dbReference type="GO" id="GO:0043565">
    <property type="term" value="F:sequence-specific DNA binding"/>
    <property type="evidence" value="ECO:0007669"/>
    <property type="project" value="TreeGrafter"/>
</dbReference>
<dbReference type="PANTHER" id="PTHR31072:SF224">
    <property type="entry name" value="TRANSCRIPTION FACTOR TCP1"/>
    <property type="match status" value="1"/>
</dbReference>
<dbReference type="EMBL" id="EU429304">
    <property type="protein sequence ID" value="ACC54348.1"/>
    <property type="molecule type" value="mRNA"/>
</dbReference>
<proteinExistence type="evidence at transcript level"/>
<name>B3TZE5_GERHY</name>
<feature type="region of interest" description="Disordered" evidence="7">
    <location>
        <begin position="186"/>
        <end position="210"/>
    </location>
</feature>
<reference evidence="10" key="1">
    <citation type="journal article" date="2008" name="Proc. Natl. Acad. Sci. U.S.A.">
        <title>A TCP domain transcription factor controls flower type specification along the radial axis of the Gerbera (Asteraceae) inflorescence.</title>
        <authorList>
            <person name="Broholm S.K."/>
            <person name="Tahtiharju S."/>
            <person name="Laitinen R.A."/>
            <person name="Albert V.A."/>
            <person name="Teeri T.H."/>
            <person name="Elomaa P."/>
        </authorList>
    </citation>
    <scope>NUCLEOTIDE SEQUENCE</scope>
</reference>
<dbReference type="PANTHER" id="PTHR31072">
    <property type="entry name" value="TRANSCRIPTION FACTOR TCP4-RELATED"/>
    <property type="match status" value="1"/>
</dbReference>
<dbReference type="PROSITE" id="PS51370">
    <property type="entry name" value="R"/>
    <property type="match status" value="1"/>
</dbReference>
<dbReference type="InterPro" id="IPR005333">
    <property type="entry name" value="Transcription_factor_TCP"/>
</dbReference>
<evidence type="ECO:0000313" key="10">
    <source>
        <dbReference type="EMBL" id="ACC54348.1"/>
    </source>
</evidence>
<organism evidence="10">
    <name type="scientific">Gerbera hybrida</name>
    <name type="common">Daisy</name>
    <dbReference type="NCBI Taxonomy" id="18101"/>
    <lineage>
        <taxon>Eukaryota</taxon>
        <taxon>Viridiplantae</taxon>
        <taxon>Streptophyta</taxon>
        <taxon>Embryophyta</taxon>
        <taxon>Tracheophyta</taxon>
        <taxon>Spermatophyta</taxon>
        <taxon>Magnoliopsida</taxon>
        <taxon>eudicotyledons</taxon>
        <taxon>Gunneridae</taxon>
        <taxon>Pentapetalae</taxon>
        <taxon>asterids</taxon>
        <taxon>campanulids</taxon>
        <taxon>Asterales</taxon>
        <taxon>Asteraceae</taxon>
        <taxon>Mutisioideae</taxon>
        <taxon>Mutisieae</taxon>
        <taxon>Gerbera</taxon>
    </lineage>
</organism>
<reference evidence="10" key="2">
    <citation type="submission" date="2008-01" db="EMBL/GenBank/DDBJ databases">
        <authorList>
            <person name="Laitinen R.A.E."/>
            <person name="Tahtiharju S."/>
            <person name="Elomaa P."/>
        </authorList>
    </citation>
    <scope>NUCLEOTIDE SEQUENCE</scope>
</reference>
<dbReference type="GO" id="GO:2000032">
    <property type="term" value="P:regulation of secondary shoot formation"/>
    <property type="evidence" value="ECO:0007669"/>
    <property type="project" value="TreeGrafter"/>
</dbReference>
<evidence type="ECO:0000256" key="1">
    <source>
        <dbReference type="ARBA" id="ARBA00004123"/>
    </source>
</evidence>
<evidence type="ECO:0000259" key="9">
    <source>
        <dbReference type="PROSITE" id="PS51370"/>
    </source>
</evidence>
<evidence type="ECO:0000256" key="6">
    <source>
        <dbReference type="ARBA" id="ARBA00023242"/>
    </source>
</evidence>
<dbReference type="GO" id="GO:0003700">
    <property type="term" value="F:DNA-binding transcription factor activity"/>
    <property type="evidence" value="ECO:0007669"/>
    <property type="project" value="InterPro"/>
</dbReference>
<accession>B3TZE5</accession>
<keyword evidence="3" id="KW-0805">Transcription regulation</keyword>
<evidence type="ECO:0000256" key="2">
    <source>
        <dbReference type="ARBA" id="ARBA00022473"/>
    </source>
</evidence>
<dbReference type="PROSITE" id="PS51369">
    <property type="entry name" value="TCP"/>
    <property type="match status" value="1"/>
</dbReference>
<evidence type="ECO:0000256" key="7">
    <source>
        <dbReference type="SAM" id="MobiDB-lite"/>
    </source>
</evidence>
<dbReference type="GO" id="GO:0005634">
    <property type="term" value="C:nucleus"/>
    <property type="evidence" value="ECO:0007669"/>
    <property type="project" value="UniProtKB-SubCell"/>
</dbReference>
<protein>
    <submittedName>
        <fullName evidence="10">CYCLOIDEA-like 3</fullName>
    </submittedName>
</protein>
<evidence type="ECO:0000256" key="4">
    <source>
        <dbReference type="ARBA" id="ARBA00023125"/>
    </source>
</evidence>
<gene>
    <name evidence="10" type="primary">CYC3</name>
</gene>
<dbReference type="InterPro" id="IPR017887">
    <property type="entry name" value="TF_TCP_subgr"/>
</dbReference>
<feature type="domain" description="TCP" evidence="8">
    <location>
        <begin position="103"/>
        <end position="161"/>
    </location>
</feature>
<feature type="region of interest" description="Disordered" evidence="7">
    <location>
        <begin position="215"/>
        <end position="234"/>
    </location>
</feature>
<feature type="domain" description="R" evidence="9">
    <location>
        <begin position="219"/>
        <end position="236"/>
    </location>
</feature>
<evidence type="ECO:0000256" key="3">
    <source>
        <dbReference type="ARBA" id="ARBA00023015"/>
    </source>
</evidence>
<sequence length="323" mass="36910">MFSSNPFPQLPPSIHVFPPQNSFFELEKDGDYLNNHDHNNQFVSGDCFFNAYNNIAPPPVTDNITEHQNQQLSKGSGLQYCDDNNHFLESVAYSSKKKMGTSKKDGHSKIYTAQGPRDRRVRLSIEIAQKFFVLQDLLGFDKASKTLDWLFTKSKTAIRELVEEMKHCSSSSVTDQCEVVFQETMKEGSDEEDKGQQKKSAPMCLDGKKKKTTRKYKSGVSRAEASARARERTKEKLHIKKLDDDSRKVPDDCYRPGSPSNLTLQSSFWSRTESQSDYNDRTCESVMELKMSMPFSALFGYQHNHLSNDLTTQTKYTSFLNLQ</sequence>
<dbReference type="Pfam" id="PF03634">
    <property type="entry name" value="TCP"/>
    <property type="match status" value="1"/>
</dbReference>
<evidence type="ECO:0000256" key="5">
    <source>
        <dbReference type="ARBA" id="ARBA00023163"/>
    </source>
</evidence>
<keyword evidence="2" id="KW-0217">Developmental protein</keyword>
<dbReference type="AlphaFoldDB" id="B3TZE5"/>
<keyword evidence="4" id="KW-0238">DNA-binding</keyword>
<keyword evidence="6" id="KW-0539">Nucleus</keyword>
<dbReference type="InterPro" id="IPR017888">
    <property type="entry name" value="CYC/TB1_R_domain"/>
</dbReference>